<dbReference type="Pfam" id="PF07889">
    <property type="entry name" value="DUF1664"/>
    <property type="match status" value="1"/>
</dbReference>
<name>A0A8T3B4K1_DENNO</name>
<feature type="coiled-coil region" evidence="1">
    <location>
        <begin position="196"/>
        <end position="283"/>
    </location>
</feature>
<keyword evidence="5" id="KW-1185">Reference proteome</keyword>
<accession>A0A8T3B4K1</accession>
<feature type="region of interest" description="Disordered" evidence="2">
    <location>
        <begin position="29"/>
        <end position="51"/>
    </location>
</feature>
<dbReference type="AlphaFoldDB" id="A0A8T3B4K1"/>
<dbReference type="OrthoDB" id="544175at2759"/>
<protein>
    <recommendedName>
        <fullName evidence="3">DUF1664 domain-containing protein</fullName>
    </recommendedName>
</protein>
<evidence type="ECO:0000313" key="4">
    <source>
        <dbReference type="EMBL" id="KAI0504001.1"/>
    </source>
</evidence>
<reference evidence="4" key="1">
    <citation type="journal article" date="2022" name="Front. Genet.">
        <title>Chromosome-Scale Assembly of the Dendrobium nobile Genome Provides Insights Into the Molecular Mechanism of the Biosynthesis of the Medicinal Active Ingredient of Dendrobium.</title>
        <authorList>
            <person name="Xu Q."/>
            <person name="Niu S.-C."/>
            <person name="Li K.-L."/>
            <person name="Zheng P.-J."/>
            <person name="Zhang X.-J."/>
            <person name="Jia Y."/>
            <person name="Liu Y."/>
            <person name="Niu Y.-X."/>
            <person name="Yu L.-H."/>
            <person name="Chen D.-F."/>
            <person name="Zhang G.-Q."/>
        </authorList>
    </citation>
    <scope>NUCLEOTIDE SEQUENCE</scope>
    <source>
        <tissue evidence="4">Leaf</tissue>
    </source>
</reference>
<evidence type="ECO:0000313" key="5">
    <source>
        <dbReference type="Proteomes" id="UP000829196"/>
    </source>
</evidence>
<keyword evidence="1" id="KW-0175">Coiled coil</keyword>
<dbReference type="InterPro" id="IPR012458">
    <property type="entry name" value="DUF1664"/>
</dbReference>
<dbReference type="PANTHER" id="PTHR46667">
    <property type="entry name" value="OS05G0182700 PROTEIN"/>
    <property type="match status" value="1"/>
</dbReference>
<feature type="region of interest" description="Disordered" evidence="2">
    <location>
        <begin position="71"/>
        <end position="103"/>
    </location>
</feature>
<evidence type="ECO:0000256" key="2">
    <source>
        <dbReference type="SAM" id="MobiDB-lite"/>
    </source>
</evidence>
<dbReference type="PANTHER" id="PTHR46667:SF1">
    <property type="entry name" value="OS09G0482740 PROTEIN"/>
    <property type="match status" value="1"/>
</dbReference>
<feature type="domain" description="DUF1664" evidence="3">
    <location>
        <begin position="183"/>
        <end position="284"/>
    </location>
</feature>
<proteinExistence type="predicted"/>
<dbReference type="EMBL" id="JAGYWB010000011">
    <property type="protein sequence ID" value="KAI0504001.1"/>
    <property type="molecule type" value="Genomic_DNA"/>
</dbReference>
<gene>
    <name evidence="4" type="ORF">KFK09_014948</name>
</gene>
<comment type="caution">
    <text evidence="4">The sequence shown here is derived from an EMBL/GenBank/DDBJ whole genome shotgun (WGS) entry which is preliminary data.</text>
</comment>
<organism evidence="4 5">
    <name type="scientific">Dendrobium nobile</name>
    <name type="common">Orchid</name>
    <dbReference type="NCBI Taxonomy" id="94219"/>
    <lineage>
        <taxon>Eukaryota</taxon>
        <taxon>Viridiplantae</taxon>
        <taxon>Streptophyta</taxon>
        <taxon>Embryophyta</taxon>
        <taxon>Tracheophyta</taxon>
        <taxon>Spermatophyta</taxon>
        <taxon>Magnoliopsida</taxon>
        <taxon>Liliopsida</taxon>
        <taxon>Asparagales</taxon>
        <taxon>Orchidaceae</taxon>
        <taxon>Epidendroideae</taxon>
        <taxon>Malaxideae</taxon>
        <taxon>Dendrobiinae</taxon>
        <taxon>Dendrobium</taxon>
    </lineage>
</organism>
<dbReference type="Proteomes" id="UP000829196">
    <property type="component" value="Unassembled WGS sequence"/>
</dbReference>
<evidence type="ECO:0000256" key="1">
    <source>
        <dbReference type="SAM" id="Coils"/>
    </source>
</evidence>
<sequence>MREIEGRSCLLAFSTTARCFAGPLHDVLSSVEPPPDDLSSSGPPFEALSSARPPPDFLSFVGPSLDAQSSAGPPLEVLSSTGPPLDALSSAGSPPDVLSSAGPTLDSLSSAGLPHNAPSSFEPPMNTWLFSVFFPILRRGSDQVPMAMQTGLSSSKVLILMGAGLTGSIILRNGRLSDVISELQGWSFSDVMFVTKRNMANAVANVSKQLEQLSAALTTTKRHLTQRLEKLDYKLDEQKESTEIIMKEVHGVKTDLSQIGFDIQEIQYLLSGLEGKMELLESKQDATNLGISYLCQIAGGIKDGLHTKFIQEATANFGSGLPSSSFIEDKQLQGLQFLAETLKPREAEFKGINTHQRDEKSSFRKPLTVHRLYQTGISLKKDGLLAL</sequence>
<evidence type="ECO:0000259" key="3">
    <source>
        <dbReference type="Pfam" id="PF07889"/>
    </source>
</evidence>